<feature type="compositionally biased region" description="Basic and acidic residues" evidence="12">
    <location>
        <begin position="211"/>
        <end position="223"/>
    </location>
</feature>
<protein>
    <recommendedName>
        <fullName evidence="11">mannosyl-oligosaccharide glucosidase</fullName>
        <ecNumber evidence="11">3.2.1.106</ecNumber>
    </recommendedName>
</protein>
<dbReference type="InterPro" id="IPR008928">
    <property type="entry name" value="6-hairpin_glycosidase_sf"/>
</dbReference>
<comment type="subcellular location">
    <subcellularLocation>
        <location evidence="1">Endoplasmic reticulum membrane</location>
        <topology evidence="1">Single-pass type II membrane protein</topology>
    </subcellularLocation>
</comment>
<keyword evidence="8" id="KW-0472">Membrane</keyword>
<evidence type="ECO:0000256" key="11">
    <source>
        <dbReference type="ARBA" id="ARBA00038888"/>
    </source>
</evidence>
<evidence type="ECO:0000256" key="9">
    <source>
        <dbReference type="ARBA" id="ARBA00023180"/>
    </source>
</evidence>
<feature type="region of interest" description="Disordered" evidence="12">
    <location>
        <begin position="171"/>
        <end position="241"/>
    </location>
</feature>
<keyword evidence="4" id="KW-0378">Hydrolase</keyword>
<keyword evidence="9" id="KW-0325">Glycoprotein</keyword>
<evidence type="ECO:0000259" key="13">
    <source>
        <dbReference type="Pfam" id="PF03200"/>
    </source>
</evidence>
<evidence type="ECO:0000256" key="5">
    <source>
        <dbReference type="ARBA" id="ARBA00022824"/>
    </source>
</evidence>
<dbReference type="EC" id="3.2.1.106" evidence="11"/>
<feature type="compositionally biased region" description="Basic and acidic residues" evidence="12">
    <location>
        <begin position="171"/>
        <end position="186"/>
    </location>
</feature>
<gene>
    <name evidence="14" type="ORF">BB558_000164</name>
</gene>
<evidence type="ECO:0000256" key="6">
    <source>
        <dbReference type="ARBA" id="ARBA00022968"/>
    </source>
</evidence>
<dbReference type="InterPro" id="IPR004888">
    <property type="entry name" value="Glycoside_hydrolase_63"/>
</dbReference>
<keyword evidence="5" id="KW-0256">Endoplasmic reticulum</keyword>
<comment type="similarity">
    <text evidence="2">Belongs to the glycosyl hydrolase 63 family.</text>
</comment>
<evidence type="ECO:0000256" key="2">
    <source>
        <dbReference type="ARBA" id="ARBA00010833"/>
    </source>
</evidence>
<keyword evidence="7" id="KW-1133">Transmembrane helix</keyword>
<evidence type="ECO:0000313" key="15">
    <source>
        <dbReference type="Proteomes" id="UP000245591"/>
    </source>
</evidence>
<dbReference type="Gene3D" id="1.50.10.10">
    <property type="match status" value="1"/>
</dbReference>
<dbReference type="GO" id="GO:0005789">
    <property type="term" value="C:endoplasmic reticulum membrane"/>
    <property type="evidence" value="ECO:0007669"/>
    <property type="project" value="UniProtKB-SubCell"/>
</dbReference>
<comment type="caution">
    <text evidence="14">The sequence shown here is derived from an EMBL/GenBank/DDBJ whole genome shotgun (WGS) entry which is preliminary data.</text>
</comment>
<dbReference type="InterPro" id="IPR012341">
    <property type="entry name" value="6hp_glycosidase-like_sf"/>
</dbReference>
<feature type="compositionally biased region" description="Basic and acidic residues" evidence="12">
    <location>
        <begin position="231"/>
        <end position="241"/>
    </location>
</feature>
<evidence type="ECO:0000256" key="12">
    <source>
        <dbReference type="SAM" id="MobiDB-lite"/>
    </source>
</evidence>
<dbReference type="InterPro" id="IPR038518">
    <property type="entry name" value="Glyco_hydro_63N_sf"/>
</dbReference>
<dbReference type="Pfam" id="PF03200">
    <property type="entry name" value="Glyco_hydro_63"/>
    <property type="match status" value="2"/>
</dbReference>
<dbReference type="GO" id="GO:0004573">
    <property type="term" value="F:Glc3Man9GlcNAc2 oligosaccharide glucosidase activity"/>
    <property type="evidence" value="ECO:0007669"/>
    <property type="project" value="UniProtKB-EC"/>
</dbReference>
<dbReference type="SUPFAM" id="SSF48208">
    <property type="entry name" value="Six-hairpin glycosidases"/>
    <property type="match status" value="1"/>
</dbReference>
<name>A0A2U1JEW8_SMIAN</name>
<evidence type="ECO:0000256" key="1">
    <source>
        <dbReference type="ARBA" id="ARBA00004648"/>
    </source>
</evidence>
<accession>A0A2U1JEW8</accession>
<dbReference type="PANTHER" id="PTHR10412:SF11">
    <property type="entry name" value="MANNOSYL-OLIGOSACCHARIDE GLUCOSIDASE"/>
    <property type="match status" value="1"/>
</dbReference>
<keyword evidence="10" id="KW-0326">Glycosidase</keyword>
<evidence type="ECO:0000256" key="8">
    <source>
        <dbReference type="ARBA" id="ARBA00023136"/>
    </source>
</evidence>
<feature type="domain" description="Glycosyl hydrolase family 63 C-terminal" evidence="13">
    <location>
        <begin position="221"/>
        <end position="664"/>
    </location>
</feature>
<feature type="compositionally biased region" description="Acidic residues" evidence="12">
    <location>
        <begin position="199"/>
        <end position="210"/>
    </location>
</feature>
<evidence type="ECO:0000256" key="4">
    <source>
        <dbReference type="ARBA" id="ARBA00022801"/>
    </source>
</evidence>
<dbReference type="InterPro" id="IPR031335">
    <property type="entry name" value="Glyco_hydro_63_C"/>
</dbReference>
<dbReference type="PANTHER" id="PTHR10412">
    <property type="entry name" value="MANNOSYL-OLIGOSACCHARIDE GLUCOSIDASE"/>
    <property type="match status" value="1"/>
</dbReference>
<feature type="domain" description="Glycosyl hydrolase family 63 C-terminal" evidence="13">
    <location>
        <begin position="115"/>
        <end position="175"/>
    </location>
</feature>
<dbReference type="AlphaFoldDB" id="A0A2U1JEW8"/>
<reference evidence="14 15" key="1">
    <citation type="journal article" date="2018" name="MBio">
        <title>Comparative Genomics Reveals the Core Gene Toolbox for the Fungus-Insect Symbiosis.</title>
        <authorList>
            <person name="Wang Y."/>
            <person name="Stata M."/>
            <person name="Wang W."/>
            <person name="Stajich J.E."/>
            <person name="White M.M."/>
            <person name="Moncalvo J.M."/>
        </authorList>
    </citation>
    <scope>NUCLEOTIDE SEQUENCE [LARGE SCALE GENOMIC DNA]</scope>
    <source>
        <strain evidence="14 15">AUS-126-30</strain>
    </source>
</reference>
<sequence>MSPEHKKIFKNRNVEVFEVFGQKYDDAILWRSKDLIHNTVVSSGRKTVNEIGTKFGAGNITKAHPGLIFHFPEPSYDEHENNFVAVKFSVSGEFKINVFFEKGAEPKLDSKESVAKISALKKEFDSKFDYVFQLSDKGFNSSQISMAKSALSDMMGGIGFFDGEELIEKLPEKSTKKESKDSEPQTKKSGGNVKTIDSLDLELEDEDDVDIHDKSPQKNDSKVDSSSSNIESEKHKIRDKSKTLFTSTPSRSAFPRGFLWDEGFHQMLIGEFDNDISLEIIKSWFDTMDDDGWISREKILGEEARSRVPGEFQIQRKNIANPPTLFMAIQKYVYKLEEHLLEQENIETSVFNKDIEGIIEFYLNSPKFSPGIHLTHSTSLGIKWLDEIYPKLKLHFNWINTTQFGDLSIHRASRNPENEYCYRWRGRTVNHTLASGLDDYPRSFPPSDHELHVDLISWSALMAKVLSQVAEVLGNGVEEEFYKKVHKDIVKNINALHWSEKEKMYCDLTVDERGKSMHLCHKGYLSLFPMMLGLVSPKSEKLGHILNLVSSKKHLWSDYGIRSLSASSEYYGLGENYWRGPIWMNMNYLVLSSLYKNYAKTSGPYKNKSKKIYDELRTNVIDTIHKSYVETGFFWEQYNPETGKGQRAHPFTGWTALVPLIMAEKY</sequence>
<proteinExistence type="inferred from homology"/>
<keyword evidence="15" id="KW-1185">Reference proteome</keyword>
<evidence type="ECO:0000256" key="3">
    <source>
        <dbReference type="ARBA" id="ARBA00022692"/>
    </source>
</evidence>
<dbReference type="GO" id="GO:0009311">
    <property type="term" value="P:oligosaccharide metabolic process"/>
    <property type="evidence" value="ECO:0007669"/>
    <property type="project" value="InterPro"/>
</dbReference>
<evidence type="ECO:0000313" key="14">
    <source>
        <dbReference type="EMBL" id="PWA03637.1"/>
    </source>
</evidence>
<keyword evidence="6" id="KW-0735">Signal-anchor</keyword>
<keyword evidence="3" id="KW-0812">Transmembrane</keyword>
<evidence type="ECO:0000256" key="7">
    <source>
        <dbReference type="ARBA" id="ARBA00022989"/>
    </source>
</evidence>
<organism evidence="14 15">
    <name type="scientific">Smittium angustum</name>
    <dbReference type="NCBI Taxonomy" id="133377"/>
    <lineage>
        <taxon>Eukaryota</taxon>
        <taxon>Fungi</taxon>
        <taxon>Fungi incertae sedis</taxon>
        <taxon>Zoopagomycota</taxon>
        <taxon>Kickxellomycotina</taxon>
        <taxon>Harpellomycetes</taxon>
        <taxon>Harpellales</taxon>
        <taxon>Legeriomycetaceae</taxon>
        <taxon>Smittium</taxon>
    </lineage>
</organism>
<dbReference type="Proteomes" id="UP000245591">
    <property type="component" value="Unassembled WGS sequence"/>
</dbReference>
<dbReference type="GO" id="GO:0006487">
    <property type="term" value="P:protein N-linked glycosylation"/>
    <property type="evidence" value="ECO:0007669"/>
    <property type="project" value="TreeGrafter"/>
</dbReference>
<dbReference type="EMBL" id="MBFU01000009">
    <property type="protein sequence ID" value="PWA03637.1"/>
    <property type="molecule type" value="Genomic_DNA"/>
</dbReference>
<evidence type="ECO:0000256" key="10">
    <source>
        <dbReference type="ARBA" id="ARBA00023295"/>
    </source>
</evidence>
<dbReference type="Gene3D" id="2.70.98.110">
    <property type="entry name" value="Glycosyl hydrolase family 63, N-terminal domain"/>
    <property type="match status" value="1"/>
</dbReference>